<accession>A0A4Q0NZC0</accession>
<feature type="transmembrane region" description="Helical" evidence="1">
    <location>
        <begin position="36"/>
        <end position="57"/>
    </location>
</feature>
<evidence type="ECO:0000313" key="2">
    <source>
        <dbReference type="EMBL" id="RXG17925.1"/>
    </source>
</evidence>
<dbReference type="RefSeq" id="WP_128759522.1">
    <property type="nucleotide sequence ID" value="NZ_QOVI01000001.1"/>
</dbReference>
<proteinExistence type="predicted"/>
<dbReference type="Proteomes" id="UP000289821">
    <property type="component" value="Unassembled WGS sequence"/>
</dbReference>
<gene>
    <name evidence="2" type="ORF">DSM04_101109</name>
</gene>
<evidence type="ECO:0000313" key="3">
    <source>
        <dbReference type="Proteomes" id="UP000289821"/>
    </source>
</evidence>
<keyword evidence="1" id="KW-0812">Transmembrane</keyword>
<keyword evidence="1" id="KW-1133">Transmembrane helix</keyword>
<organism evidence="2 3">
    <name type="scientific">Leeuwenhoekiella aestuarii</name>
    <dbReference type="NCBI Taxonomy" id="2249426"/>
    <lineage>
        <taxon>Bacteria</taxon>
        <taxon>Pseudomonadati</taxon>
        <taxon>Bacteroidota</taxon>
        <taxon>Flavobacteriia</taxon>
        <taxon>Flavobacteriales</taxon>
        <taxon>Flavobacteriaceae</taxon>
        <taxon>Leeuwenhoekiella</taxon>
    </lineage>
</organism>
<name>A0A4Q0NZC0_9FLAO</name>
<protein>
    <recommendedName>
        <fullName evidence="4">Subunit length determinant protein</fullName>
    </recommendedName>
</protein>
<keyword evidence="3" id="KW-1185">Reference proteome</keyword>
<dbReference type="EMBL" id="QOVI01000001">
    <property type="protein sequence ID" value="RXG17925.1"/>
    <property type="molecule type" value="Genomic_DNA"/>
</dbReference>
<sequence length="315" mass="35857">MSQDTNQDIDLFDLFRGMRNLFKKCLIYAYHFGRFIVRNVLIIIGLIVLGVVVGYGLSKLIKPLQTAEILVAPNVESTAYLYGKVEQINQSLKNKGYKLTTDFSTENLKKISVEPVEDITSVLKNLEDFPQDIIPRISENYSDESTFYDKPLYAPAYDLHRIVVVASDSLMDLDAITAYLESNTFLQQKRTAALSAIKKEIEANTFSIRQIDSVLINVSVALKQRNTSLNFLTNNENSATSAILNSKAELLLENRILEQKIPELDAVFKVYSISAWVEKTSLRSVLVLIIPVLLVFLFVCYHLLIRFKKRFKNEL</sequence>
<evidence type="ECO:0008006" key="4">
    <source>
        <dbReference type="Google" id="ProtNLM"/>
    </source>
</evidence>
<evidence type="ECO:0000256" key="1">
    <source>
        <dbReference type="SAM" id="Phobius"/>
    </source>
</evidence>
<comment type="caution">
    <text evidence="2">The sequence shown here is derived from an EMBL/GenBank/DDBJ whole genome shotgun (WGS) entry which is preliminary data.</text>
</comment>
<dbReference type="AlphaFoldDB" id="A0A4Q0NZC0"/>
<dbReference type="OrthoDB" id="1452530at2"/>
<feature type="transmembrane region" description="Helical" evidence="1">
    <location>
        <begin position="285"/>
        <end position="305"/>
    </location>
</feature>
<keyword evidence="1" id="KW-0472">Membrane</keyword>
<reference evidence="2 3" key="1">
    <citation type="submission" date="2018-07" db="EMBL/GenBank/DDBJ databases">
        <title>Leeuwenhoekiella genomics.</title>
        <authorList>
            <person name="Tahon G."/>
            <person name="Willems A."/>
        </authorList>
    </citation>
    <scope>NUCLEOTIDE SEQUENCE [LARGE SCALE GENOMIC DNA]</scope>
    <source>
        <strain evidence="2 3">R-50232</strain>
    </source>
</reference>